<dbReference type="EMBL" id="SGXD01000004">
    <property type="protein sequence ID" value="RZS82742.1"/>
    <property type="molecule type" value="Genomic_DNA"/>
</dbReference>
<dbReference type="Proteomes" id="UP000293638">
    <property type="component" value="Unassembled WGS sequence"/>
</dbReference>
<sequence>MRVLVWHVHGSWTTSFVQGGHDYLLPLVPDRSGDGGGRARTWDWPASAREVPFDRLRDEEVDVVVLQRTRDIELCREWLGREPGRDLPAVFVEHNTPRGDVPMTRHPLADQTAIPIAHVTHFNELFYDNGSAPTVVVEHGVVDPGELYTGELPRAGVAVNEPVRRGRVTGSDLLRRFQDAAPLDVFGMRLAGLHEAYGLDPERVALHEDPPQHEMHREMARRRVYLHPLRWTSLGLSLIEAMHMAMPVVVLATTESVEAVPRDAGCLSTRVDVLSEALRQYLHDHDAARLAGKSARAYALERYGLARFLRDWDALLREVVRT</sequence>
<gene>
    <name evidence="1" type="ORF">EV189_3137</name>
</gene>
<proteinExistence type="predicted"/>
<dbReference type="Gene3D" id="3.40.50.2000">
    <property type="entry name" value="Glycogen Phosphorylase B"/>
    <property type="match status" value="1"/>
</dbReference>
<accession>A0A4Q7NG10</accession>
<evidence type="ECO:0000313" key="1">
    <source>
        <dbReference type="EMBL" id="RZS82742.1"/>
    </source>
</evidence>
<dbReference type="OrthoDB" id="9794513at2"/>
<organism evidence="1 2">
    <name type="scientific">Motilibacter rhizosphaerae</name>
    <dbReference type="NCBI Taxonomy" id="598652"/>
    <lineage>
        <taxon>Bacteria</taxon>
        <taxon>Bacillati</taxon>
        <taxon>Actinomycetota</taxon>
        <taxon>Actinomycetes</taxon>
        <taxon>Motilibacterales</taxon>
        <taxon>Motilibacteraceae</taxon>
        <taxon>Motilibacter</taxon>
    </lineage>
</organism>
<dbReference type="SUPFAM" id="SSF53756">
    <property type="entry name" value="UDP-Glycosyltransferase/glycogen phosphorylase"/>
    <property type="match status" value="1"/>
</dbReference>
<dbReference type="GO" id="GO:0016740">
    <property type="term" value="F:transferase activity"/>
    <property type="evidence" value="ECO:0007669"/>
    <property type="project" value="UniProtKB-KW"/>
</dbReference>
<keyword evidence="1" id="KW-0808">Transferase</keyword>
<name>A0A4Q7NG10_9ACTN</name>
<reference evidence="1 2" key="1">
    <citation type="submission" date="2019-02" db="EMBL/GenBank/DDBJ databases">
        <title>Genomic Encyclopedia of Type Strains, Phase IV (KMG-IV): sequencing the most valuable type-strain genomes for metagenomic binning, comparative biology and taxonomic classification.</title>
        <authorList>
            <person name="Goeker M."/>
        </authorList>
    </citation>
    <scope>NUCLEOTIDE SEQUENCE [LARGE SCALE GENOMIC DNA]</scope>
    <source>
        <strain evidence="1 2">DSM 45622</strain>
    </source>
</reference>
<keyword evidence="2" id="KW-1185">Reference proteome</keyword>
<dbReference type="RefSeq" id="WP_130493892.1">
    <property type="nucleotide sequence ID" value="NZ_SGXD01000004.1"/>
</dbReference>
<dbReference type="Pfam" id="PF13692">
    <property type="entry name" value="Glyco_trans_1_4"/>
    <property type="match status" value="1"/>
</dbReference>
<protein>
    <submittedName>
        <fullName evidence="1">Glycosyl transferase family 1</fullName>
    </submittedName>
</protein>
<comment type="caution">
    <text evidence="1">The sequence shown here is derived from an EMBL/GenBank/DDBJ whole genome shotgun (WGS) entry which is preliminary data.</text>
</comment>
<evidence type="ECO:0000313" key="2">
    <source>
        <dbReference type="Proteomes" id="UP000293638"/>
    </source>
</evidence>
<dbReference type="AlphaFoldDB" id="A0A4Q7NG10"/>